<evidence type="ECO:0000259" key="1">
    <source>
        <dbReference type="Pfam" id="PF00144"/>
    </source>
</evidence>
<feature type="domain" description="Beta-lactamase-related" evidence="1">
    <location>
        <begin position="84"/>
        <end position="360"/>
    </location>
</feature>
<gene>
    <name evidence="2" type="ORF">DLJ82_2371</name>
</gene>
<evidence type="ECO:0000313" key="3">
    <source>
        <dbReference type="Proteomes" id="UP000251166"/>
    </source>
</evidence>
<evidence type="ECO:0000313" key="2">
    <source>
        <dbReference type="EMBL" id="AXA39963.1"/>
    </source>
</evidence>
<dbReference type="PANTHER" id="PTHR43283">
    <property type="entry name" value="BETA-LACTAMASE-RELATED"/>
    <property type="match status" value="1"/>
</dbReference>
<dbReference type="PANTHER" id="PTHR43283:SF7">
    <property type="entry name" value="BETA-LACTAMASE-RELATED DOMAIN-CONTAINING PROTEIN"/>
    <property type="match status" value="1"/>
</dbReference>
<accession>A0A2Z4YIB2</accession>
<dbReference type="EMBL" id="CP030760">
    <property type="protein sequence ID" value="AXA39963.1"/>
    <property type="molecule type" value="Genomic_DNA"/>
</dbReference>
<dbReference type="InterPro" id="IPR001466">
    <property type="entry name" value="Beta-lactam-related"/>
</dbReference>
<proteinExistence type="predicted"/>
<dbReference type="AlphaFoldDB" id="A0A2Z4YIB2"/>
<sequence length="374" mass="40828">MIASSPAHAETQSREKWRQHANKSLRYPILRRMIRLLSLLLFFYLPLAATGPATAQSTASGVGGLGPRLDRAASDPAMRPLKTVIVARDGRVLGERGFHGHSPSESTNIKSASKSIISALVGIAIDKGLLKGPDQKIAPILKTDLPVTPDPRINDITIGNLLSMQAGLDRMSGANYGRWVSSRNWVRFALSQPFVDQPGGEMLYSTASTHLLSAILTKVGRRPTLVLAREWLGPVDGFRIGAWERDPQGIYLGGNQMAMSARSLLAFGELYRNGGKTADGRQIVPADWISQSWQQRTNSRFSGDEYGYGWFTRQIGGEQVHFAWGYGGQMLYIVPSLDLTVVMTSEESGPSARNGYRDLLHDLLADIIGAVRAA</sequence>
<dbReference type="Proteomes" id="UP000251166">
    <property type="component" value="Chromosome"/>
</dbReference>
<organism evidence="2 3">
    <name type="scientific">Rhizobium leguminosarum</name>
    <dbReference type="NCBI Taxonomy" id="384"/>
    <lineage>
        <taxon>Bacteria</taxon>
        <taxon>Pseudomonadati</taxon>
        <taxon>Pseudomonadota</taxon>
        <taxon>Alphaproteobacteria</taxon>
        <taxon>Hyphomicrobiales</taxon>
        <taxon>Rhizobiaceae</taxon>
        <taxon>Rhizobium/Agrobacterium group</taxon>
        <taxon>Rhizobium</taxon>
    </lineage>
</organism>
<dbReference type="InterPro" id="IPR050789">
    <property type="entry name" value="Diverse_Enzym_Activities"/>
</dbReference>
<name>A0A2Z4YIB2_RHILE</name>
<reference evidence="2 3" key="1">
    <citation type="submission" date="2018-07" db="EMBL/GenBank/DDBJ databases">
        <title>Rhizobium leguminosarum strain:ATCC 14479 Genome sequencing and assembly.</title>
        <authorList>
            <person name="Chakraborty R."/>
        </authorList>
    </citation>
    <scope>NUCLEOTIDE SEQUENCE [LARGE SCALE GENOMIC DNA]</scope>
    <source>
        <strain evidence="2 3">ATCC 14479</strain>
    </source>
</reference>
<dbReference type="SUPFAM" id="SSF56601">
    <property type="entry name" value="beta-lactamase/transpeptidase-like"/>
    <property type="match status" value="1"/>
</dbReference>
<dbReference type="Pfam" id="PF00144">
    <property type="entry name" value="Beta-lactamase"/>
    <property type="match status" value="1"/>
</dbReference>
<dbReference type="Gene3D" id="3.40.710.10">
    <property type="entry name" value="DD-peptidase/beta-lactamase superfamily"/>
    <property type="match status" value="1"/>
</dbReference>
<dbReference type="InterPro" id="IPR012338">
    <property type="entry name" value="Beta-lactam/transpept-like"/>
</dbReference>
<protein>
    <submittedName>
        <fullName evidence="2">Beta-lactamase family protein</fullName>
    </submittedName>
</protein>